<dbReference type="Gene3D" id="3.30.1370.220">
    <property type="match status" value="1"/>
</dbReference>
<dbReference type="InterPro" id="IPR035326">
    <property type="entry name" value="Beta_sandwich_Seath"/>
</dbReference>
<dbReference type="Proteomes" id="UP000261905">
    <property type="component" value="Unassembled WGS sequence"/>
</dbReference>
<proteinExistence type="inferred from homology"/>
<feature type="domain" description="Tail sheath protein C-terminal" evidence="4">
    <location>
        <begin position="337"/>
        <end position="439"/>
    </location>
</feature>
<evidence type="ECO:0000259" key="5">
    <source>
        <dbReference type="Pfam" id="PF22671"/>
    </source>
</evidence>
<keyword evidence="7" id="KW-1185">Reference proteome</keyword>
<name>A0A371PEP8_9BACL</name>
<evidence type="ECO:0000259" key="4">
    <source>
        <dbReference type="Pfam" id="PF17482"/>
    </source>
</evidence>
<accession>A0A371PEP8</accession>
<sequence length="439" mass="46851">MTGGNWTATNKVRPGVYVNFNSAPQPLGAVGERGIVTMPVTLPWGEAKRIITIEAGENTTEKLGYPVSAPELLLVREALKRAKTLLLYRVNEGVKASATLGELIVTARYGGERGNDITVVVEANADSPALFDVSTLVAGVERDRQTAAHIAGLKANAWVTWNASGSLTESAGIPLTGGSNGNAVNQNYIDYLDAIETQQFHTLALPSTDAELKALFVSFINNLRDNEGRKVVLVVENYPAANNEGVISVKNGVVLADGKSVYAAQATAWVAGASAAAGANESLTYAGYDGAVDASPRYTHTQTVAALQNGELLFSQDGTRAFVEQDINTFTAFTPDKGRYFSKNRVVRVLDAINNDISRVFSSYYIGKVANNADGRTLLKNEIVNYMTNLQNIGAIQNLDSDADITVAPVEGQSDGVLVGLYIQPVDAVEKIYISVEVK</sequence>
<dbReference type="RefSeq" id="WP_116047665.1">
    <property type="nucleotide sequence ID" value="NZ_QUBQ01000003.1"/>
</dbReference>
<evidence type="ECO:0000259" key="3">
    <source>
        <dbReference type="Pfam" id="PF17481"/>
    </source>
</evidence>
<dbReference type="Gene3D" id="3.30.360.90">
    <property type="match status" value="1"/>
</dbReference>
<evidence type="ECO:0000313" key="6">
    <source>
        <dbReference type="EMBL" id="REK74385.1"/>
    </source>
</evidence>
<organism evidence="6 7">
    <name type="scientific">Paenibacillus paeoniae</name>
    <dbReference type="NCBI Taxonomy" id="2292705"/>
    <lineage>
        <taxon>Bacteria</taxon>
        <taxon>Bacillati</taxon>
        <taxon>Bacillota</taxon>
        <taxon>Bacilli</taxon>
        <taxon>Bacillales</taxon>
        <taxon>Paenibacillaceae</taxon>
        <taxon>Paenibacillus</taxon>
    </lineage>
</organism>
<dbReference type="Gene3D" id="3.40.50.11790">
    <property type="match status" value="1"/>
</dbReference>
<feature type="domain" description="Phage tail sheath protein-like beta-sandwich" evidence="3">
    <location>
        <begin position="91"/>
        <end position="180"/>
    </location>
</feature>
<feature type="domain" description="Tail sheath protein Gp18-like" evidence="5">
    <location>
        <begin position="33"/>
        <end position="90"/>
    </location>
</feature>
<comment type="caution">
    <text evidence="6">The sequence shown here is derived from an EMBL/GenBank/DDBJ whole genome shotgun (WGS) entry which is preliminary data.</text>
</comment>
<dbReference type="InterPro" id="IPR054564">
    <property type="entry name" value="Gp18_domIII_N"/>
</dbReference>
<comment type="similarity">
    <text evidence="1">Belongs to the myoviridae tail sheath protein family.</text>
</comment>
<dbReference type="AlphaFoldDB" id="A0A371PEP8"/>
<evidence type="ECO:0000256" key="1">
    <source>
        <dbReference type="ARBA" id="ARBA00008005"/>
    </source>
</evidence>
<dbReference type="InterPro" id="IPR035089">
    <property type="entry name" value="Phage_sheath_subtilisin"/>
</dbReference>
<evidence type="ECO:0000259" key="2">
    <source>
        <dbReference type="Pfam" id="PF04984"/>
    </source>
</evidence>
<dbReference type="Pfam" id="PF04984">
    <property type="entry name" value="Phage_sheath_1"/>
    <property type="match status" value="1"/>
</dbReference>
<evidence type="ECO:0000313" key="7">
    <source>
        <dbReference type="Proteomes" id="UP000261905"/>
    </source>
</evidence>
<dbReference type="Pfam" id="PF17482">
    <property type="entry name" value="Phage_sheath_1C"/>
    <property type="match status" value="1"/>
</dbReference>
<dbReference type="Pfam" id="PF22671">
    <property type="entry name" value="Gp18_domIII_N"/>
    <property type="match status" value="1"/>
</dbReference>
<dbReference type="Gene3D" id="2.60.40.4290">
    <property type="match status" value="1"/>
</dbReference>
<dbReference type="EMBL" id="QUBQ01000003">
    <property type="protein sequence ID" value="REK74385.1"/>
    <property type="molecule type" value="Genomic_DNA"/>
</dbReference>
<dbReference type="OrthoDB" id="89060at2"/>
<feature type="domain" description="Tail sheath protein subtilisin-like" evidence="2">
    <location>
        <begin position="181"/>
        <end position="329"/>
    </location>
</feature>
<protein>
    <submittedName>
        <fullName evidence="6">Phage tail sheath protein</fullName>
    </submittedName>
</protein>
<reference evidence="6 7" key="1">
    <citation type="submission" date="2018-08" db="EMBL/GenBank/DDBJ databases">
        <title>Paenibacillus sp. M4BSY-1, whole genome shotgun sequence.</title>
        <authorList>
            <person name="Tuo L."/>
        </authorList>
    </citation>
    <scope>NUCLEOTIDE SEQUENCE [LARGE SCALE GENOMIC DNA]</scope>
    <source>
        <strain evidence="6 7">M4BSY-1</strain>
    </source>
</reference>
<gene>
    <name evidence="6" type="ORF">DX130_17845</name>
</gene>
<dbReference type="Pfam" id="PF17481">
    <property type="entry name" value="Phage_sheath_domII"/>
    <property type="match status" value="1"/>
</dbReference>
<dbReference type="InterPro" id="IPR020287">
    <property type="entry name" value="Tail_sheath_C"/>
</dbReference>
<dbReference type="Gene3D" id="3.30.1490.360">
    <property type="match status" value="1"/>
</dbReference>